<keyword evidence="5" id="KW-1185">Reference proteome</keyword>
<reference evidence="4 5" key="1">
    <citation type="journal article" date="2023" name="Ecotoxicol. Environ. Saf.">
        <title>Mercury remediation potential of mercury-resistant strain Rheinheimera metallidurans sp. nov. isolated from a municipal waste dumping site.</title>
        <authorList>
            <person name="Yadav V."/>
            <person name="Manjhi A."/>
            <person name="Vadakedath N."/>
        </authorList>
    </citation>
    <scope>NUCLEOTIDE SEQUENCE [LARGE SCALE GENOMIC DNA]</scope>
    <source>
        <strain evidence="4 5">E-49</strain>
    </source>
</reference>
<proteinExistence type="predicted"/>
<accession>A0ABU8C2C2</accession>
<evidence type="ECO:0000313" key="4">
    <source>
        <dbReference type="EMBL" id="MEH8016051.1"/>
    </source>
</evidence>
<dbReference type="Pfam" id="PF00990">
    <property type="entry name" value="GGDEF"/>
    <property type="match status" value="1"/>
</dbReference>
<feature type="transmembrane region" description="Helical" evidence="1">
    <location>
        <begin position="39"/>
        <end position="57"/>
    </location>
</feature>
<dbReference type="InterPro" id="IPR029787">
    <property type="entry name" value="Nucleotide_cyclase"/>
</dbReference>
<dbReference type="PROSITE" id="PS50883">
    <property type="entry name" value="EAL"/>
    <property type="match status" value="1"/>
</dbReference>
<dbReference type="SMART" id="SM00052">
    <property type="entry name" value="EAL"/>
    <property type="match status" value="1"/>
</dbReference>
<feature type="transmembrane region" description="Helical" evidence="1">
    <location>
        <begin position="108"/>
        <end position="127"/>
    </location>
</feature>
<feature type="domain" description="GGDEF" evidence="3">
    <location>
        <begin position="270"/>
        <end position="403"/>
    </location>
</feature>
<dbReference type="Pfam" id="PF00563">
    <property type="entry name" value="EAL"/>
    <property type="match status" value="1"/>
</dbReference>
<feature type="transmembrane region" description="Helical" evidence="1">
    <location>
        <begin position="139"/>
        <end position="159"/>
    </location>
</feature>
<protein>
    <submittedName>
        <fullName evidence="4">EAL domain-containing protein</fullName>
    </submittedName>
</protein>
<evidence type="ECO:0000256" key="1">
    <source>
        <dbReference type="SAM" id="Phobius"/>
    </source>
</evidence>
<evidence type="ECO:0000259" key="2">
    <source>
        <dbReference type="PROSITE" id="PS50883"/>
    </source>
</evidence>
<name>A0ABU8C2C2_9GAMM</name>
<dbReference type="InterPro" id="IPR043128">
    <property type="entry name" value="Rev_trsase/Diguanyl_cyclase"/>
</dbReference>
<dbReference type="Proteomes" id="UP001375382">
    <property type="component" value="Unassembled WGS sequence"/>
</dbReference>
<dbReference type="SMART" id="SM00267">
    <property type="entry name" value="GGDEF"/>
    <property type="match status" value="1"/>
</dbReference>
<organism evidence="4 5">
    <name type="scientific">Rheinheimera muenzenbergensis</name>
    <dbReference type="NCBI Taxonomy" id="1193628"/>
    <lineage>
        <taxon>Bacteria</taxon>
        <taxon>Pseudomonadati</taxon>
        <taxon>Pseudomonadota</taxon>
        <taxon>Gammaproteobacteria</taxon>
        <taxon>Chromatiales</taxon>
        <taxon>Chromatiaceae</taxon>
        <taxon>Rheinheimera</taxon>
    </lineage>
</organism>
<sequence length="669" mass="75991">MTSELFSRLIVYITEAGVALLLSYLLFHFSRVYQQPYIRFWFLSLLMFALYQLLVIAKWALAAPVVADTLLQFGILLTSYLFALYLLRGMLETRVSDAAMLRLWSGRRLTLLGCMLAVVSVLAFVFGNNMAQWQEYFQTHLRLLVIALLLLTATVIVLYRIGNSVGQRLAAIMMAVWAGVYIVFVVWYLVSAQQQAGIRAILIFKSAELFSLFGLGLALLIWQQEHERTTNLQLAAKTRYLNRYDQLTGALNRDALLLQLQERMAASDSTPVYLLMLGLDKFKTVNESVGLKQGDQVLIQLTKRFESSILKPALVARTGGDIFALVLSDMHTETQLQFAVRHLQQLVEKNFELAVGQLQLTCTIGIACSVSDSNSAEGLLQKANIAFHQAKRIQRQSLAYQAGMEDETARLISWETELLHAMQHNELLLYFQPQLNLRDNTLDAFEVLVRWQHPQKGFLMPGQFLPFVEQLGLSRKLDFWILQQAVDTISRWRQLKVQLPLAVNMSPLHFQQEGLKQHIQQLLLQYQISPEMLELEITENAAMHDMEKGSNHIVELQQMGIRVSIDDFGTGYSSLAYLRRMPIDKIKIDRSFVMDMAGNDSDMMIVKTMITLAHGLGKRILAEGVETAIQQELLKNMSCDAVQGYYIAKPLAEAEALMYFQKQQASLSQ</sequence>
<feature type="transmembrane region" description="Helical" evidence="1">
    <location>
        <begin position="171"/>
        <end position="190"/>
    </location>
</feature>
<dbReference type="PANTHER" id="PTHR33121">
    <property type="entry name" value="CYCLIC DI-GMP PHOSPHODIESTERASE PDEF"/>
    <property type="match status" value="1"/>
</dbReference>
<gene>
    <name evidence="4" type="ORF">MN202_02295</name>
</gene>
<evidence type="ECO:0000313" key="5">
    <source>
        <dbReference type="Proteomes" id="UP001375382"/>
    </source>
</evidence>
<feature type="transmembrane region" description="Helical" evidence="1">
    <location>
        <begin position="6"/>
        <end position="27"/>
    </location>
</feature>
<feature type="transmembrane region" description="Helical" evidence="1">
    <location>
        <begin position="196"/>
        <end position="222"/>
    </location>
</feature>
<dbReference type="PANTHER" id="PTHR33121:SF70">
    <property type="entry name" value="SIGNALING PROTEIN YKOW"/>
    <property type="match status" value="1"/>
</dbReference>
<dbReference type="Gene3D" id="3.30.70.270">
    <property type="match status" value="1"/>
</dbReference>
<dbReference type="Gene3D" id="3.20.20.450">
    <property type="entry name" value="EAL domain"/>
    <property type="match status" value="1"/>
</dbReference>
<dbReference type="InterPro" id="IPR050706">
    <property type="entry name" value="Cyclic-di-GMP_PDE-like"/>
</dbReference>
<feature type="transmembrane region" description="Helical" evidence="1">
    <location>
        <begin position="69"/>
        <end position="87"/>
    </location>
</feature>
<dbReference type="PROSITE" id="PS50887">
    <property type="entry name" value="GGDEF"/>
    <property type="match status" value="1"/>
</dbReference>
<dbReference type="NCBIfam" id="TIGR00254">
    <property type="entry name" value="GGDEF"/>
    <property type="match status" value="1"/>
</dbReference>
<feature type="domain" description="EAL" evidence="2">
    <location>
        <begin position="411"/>
        <end position="664"/>
    </location>
</feature>
<dbReference type="CDD" id="cd01949">
    <property type="entry name" value="GGDEF"/>
    <property type="match status" value="1"/>
</dbReference>
<keyword evidence="1" id="KW-1133">Transmembrane helix</keyword>
<dbReference type="SUPFAM" id="SSF141868">
    <property type="entry name" value="EAL domain-like"/>
    <property type="match status" value="1"/>
</dbReference>
<evidence type="ECO:0000259" key="3">
    <source>
        <dbReference type="PROSITE" id="PS50887"/>
    </source>
</evidence>
<dbReference type="EMBL" id="JALAAR010000002">
    <property type="protein sequence ID" value="MEH8016051.1"/>
    <property type="molecule type" value="Genomic_DNA"/>
</dbReference>
<dbReference type="CDD" id="cd01948">
    <property type="entry name" value="EAL"/>
    <property type="match status" value="1"/>
</dbReference>
<dbReference type="SUPFAM" id="SSF55073">
    <property type="entry name" value="Nucleotide cyclase"/>
    <property type="match status" value="1"/>
</dbReference>
<comment type="caution">
    <text evidence="4">The sequence shown here is derived from an EMBL/GenBank/DDBJ whole genome shotgun (WGS) entry which is preliminary data.</text>
</comment>
<dbReference type="InterPro" id="IPR035919">
    <property type="entry name" value="EAL_sf"/>
</dbReference>
<dbReference type="InterPro" id="IPR001633">
    <property type="entry name" value="EAL_dom"/>
</dbReference>
<dbReference type="RefSeq" id="WP_335734473.1">
    <property type="nucleotide sequence ID" value="NZ_JALAAR010000002.1"/>
</dbReference>
<dbReference type="InterPro" id="IPR000160">
    <property type="entry name" value="GGDEF_dom"/>
</dbReference>
<keyword evidence="1" id="KW-0812">Transmembrane</keyword>
<keyword evidence="1" id="KW-0472">Membrane</keyword>